<evidence type="ECO:0000313" key="4">
    <source>
        <dbReference type="Proteomes" id="UP000005475"/>
    </source>
</evidence>
<evidence type="ECO:0000313" key="3">
    <source>
        <dbReference type="EMBL" id="EDO10415.1"/>
    </source>
</evidence>
<dbReference type="AlphaFoldDB" id="A0AAN3D882"/>
<feature type="domain" description="BT-3987-like N-terminal" evidence="2">
    <location>
        <begin position="37"/>
        <end position="155"/>
    </location>
</feature>
<dbReference type="Gene3D" id="2.60.120.200">
    <property type="match status" value="1"/>
</dbReference>
<sequence length="416" mass="46841">MKGGTMKRYKIIISLAAIICGLMIACDNTDYSNKAPFDNMVYIKEASNSNSERVTFRNTLNEQKRAFSAKLTYPAGKDIVVKLKADPELINEFNARHGTDYGMLDSKYYSLSNSELIIKAEKSESLIDTIYFNNLLDLEIDKTYLVPLTISETSGGVHLLNGSKTLFYLVRRSSAITVAANLKDNYLEVPTFLDEEKNACLKELGQITMEALVYVEDFTYSGPSNTAGASDISTIMGVEQHFLMRIGDTSFPRQQLQMQGPDGVKFPAADRAKSLNAMTWYHIALVYNAKEHFIAYYVNGQLQSQDISYGKGATVDICGTPDCEFQIGRSYEDELRQLNGNIAEIRIWNTCRTKEEIWTNMYKVEDPENEESLLAYWKFNEGEGNIVKDHSKHGFDAVSAEPLVWPTGIEIPQINK</sequence>
<dbReference type="InterPro" id="IPR013728">
    <property type="entry name" value="BT_3987-like_N"/>
</dbReference>
<dbReference type="Pfam" id="PF08522">
    <property type="entry name" value="BT_3987-like_N"/>
    <property type="match status" value="1"/>
</dbReference>
<organism evidence="3 4">
    <name type="scientific">Bacteroides ovatus (strain ATCC 8483 / DSM 1896 / JCM 5824 / BCRC 10623 / CCUG 4943 / NCTC 11153)</name>
    <dbReference type="NCBI Taxonomy" id="411476"/>
    <lineage>
        <taxon>Bacteria</taxon>
        <taxon>Pseudomonadati</taxon>
        <taxon>Bacteroidota</taxon>
        <taxon>Bacteroidia</taxon>
        <taxon>Bacteroidales</taxon>
        <taxon>Bacteroidaceae</taxon>
        <taxon>Bacteroides</taxon>
    </lineage>
</organism>
<evidence type="ECO:0000256" key="1">
    <source>
        <dbReference type="SAM" id="SignalP"/>
    </source>
</evidence>
<dbReference type="PROSITE" id="PS51257">
    <property type="entry name" value="PROKAR_LIPOPROTEIN"/>
    <property type="match status" value="1"/>
</dbReference>
<keyword evidence="1" id="KW-0732">Signal</keyword>
<dbReference type="EMBL" id="AAXF02000052">
    <property type="protein sequence ID" value="EDO10415.1"/>
    <property type="molecule type" value="Genomic_DNA"/>
</dbReference>
<dbReference type="Gene3D" id="2.60.40.1740">
    <property type="entry name" value="hypothetical protein (bacova_03559)"/>
    <property type="match status" value="1"/>
</dbReference>
<feature type="signal peptide" evidence="1">
    <location>
        <begin position="1"/>
        <end position="25"/>
    </location>
</feature>
<name>A0AAN3D882_BACO1</name>
<gene>
    <name evidence="3" type="ORF">BACOVA_03861</name>
</gene>
<dbReference type="InterPro" id="IPR013320">
    <property type="entry name" value="ConA-like_dom_sf"/>
</dbReference>
<dbReference type="GO" id="GO:0005975">
    <property type="term" value="P:carbohydrate metabolic process"/>
    <property type="evidence" value="ECO:0007669"/>
    <property type="project" value="UniProtKB-ARBA"/>
</dbReference>
<reference evidence="3 4" key="1">
    <citation type="submission" date="2007-03" db="EMBL/GenBank/DDBJ databases">
        <authorList>
            <person name="Fulton L."/>
            <person name="Clifton S."/>
            <person name="Fulton B."/>
            <person name="Xu J."/>
            <person name="Minx P."/>
            <person name="Pepin K.H."/>
            <person name="Johnson M."/>
            <person name="Thiruvilangam P."/>
            <person name="Bhonagiri V."/>
            <person name="Nash W.E."/>
            <person name="Mardis E.R."/>
            <person name="Wilson R.K."/>
        </authorList>
    </citation>
    <scope>NUCLEOTIDE SEQUENCE [LARGE SCALE GENOMIC DNA]</scope>
    <source>
        <strain evidence="4">ATCC 8483 / DSM 1896 / JCM 5824 / BCRC 10623 / CCUG 4943 / NCTC 11153</strain>
    </source>
</reference>
<accession>A0AAN3D882</accession>
<dbReference type="Proteomes" id="UP000005475">
    <property type="component" value="Unassembled WGS sequence"/>
</dbReference>
<comment type="caution">
    <text evidence="3">The sequence shown here is derived from an EMBL/GenBank/DDBJ whole genome shotgun (WGS) entry which is preliminary data.</text>
</comment>
<dbReference type="SUPFAM" id="SSF49899">
    <property type="entry name" value="Concanavalin A-like lectins/glucanases"/>
    <property type="match status" value="1"/>
</dbReference>
<reference evidence="4" key="2">
    <citation type="submission" date="2007-04" db="EMBL/GenBank/DDBJ databases">
        <title>Draft genome sequence of Bacteroides ovatus (ATCC 8483).</title>
        <authorList>
            <person name="Sudarsanam P."/>
            <person name="Ley R."/>
            <person name="Guruge J."/>
            <person name="Turnbaugh P.J."/>
            <person name="Mahowald M."/>
            <person name="Liep D."/>
            <person name="Gordon J."/>
        </authorList>
    </citation>
    <scope>NUCLEOTIDE SEQUENCE [LARGE SCALE GENOMIC DNA]</scope>
    <source>
        <strain evidence="4">ATCC 8483 / DSM 1896 / JCM 5824 / BCRC 10623 / CCUG 4943 / NCTC 11153</strain>
    </source>
</reference>
<feature type="chain" id="PRO_5042836619" description="BT-3987-like N-terminal domain-containing protein" evidence="1">
    <location>
        <begin position="26"/>
        <end position="416"/>
    </location>
</feature>
<evidence type="ECO:0000259" key="2">
    <source>
        <dbReference type="Pfam" id="PF08522"/>
    </source>
</evidence>
<proteinExistence type="predicted"/>
<dbReference type="GO" id="GO:0004553">
    <property type="term" value="F:hydrolase activity, hydrolyzing O-glycosyl compounds"/>
    <property type="evidence" value="ECO:0007669"/>
    <property type="project" value="UniProtKB-ARBA"/>
</dbReference>
<protein>
    <recommendedName>
        <fullName evidence="2">BT-3987-like N-terminal domain-containing protein</fullName>
    </recommendedName>
</protein>
<dbReference type="Pfam" id="PF13385">
    <property type="entry name" value="Laminin_G_3"/>
    <property type="match status" value="1"/>
</dbReference>